<keyword evidence="5" id="KW-1185">Reference proteome</keyword>
<comment type="subcellular location">
    <subcellularLocation>
        <location evidence="1">Membrane</location>
    </subcellularLocation>
</comment>
<dbReference type="Pfam" id="PF07244">
    <property type="entry name" value="POTRA"/>
    <property type="match status" value="1"/>
</dbReference>
<dbReference type="GO" id="GO:0019867">
    <property type="term" value="C:outer membrane"/>
    <property type="evidence" value="ECO:0007669"/>
    <property type="project" value="InterPro"/>
</dbReference>
<evidence type="ECO:0000256" key="1">
    <source>
        <dbReference type="ARBA" id="ARBA00004370"/>
    </source>
</evidence>
<dbReference type="InterPro" id="IPR010827">
    <property type="entry name" value="BamA/TamA_POTRA"/>
</dbReference>
<dbReference type="EMBL" id="FXYD01000001">
    <property type="protein sequence ID" value="SMX33851.1"/>
    <property type="molecule type" value="Genomic_DNA"/>
</dbReference>
<dbReference type="InterPro" id="IPR000184">
    <property type="entry name" value="Bac_surfAg_D15"/>
</dbReference>
<organism evidence="4 5">
    <name type="scientific">Octadecabacter ascidiaceicola</name>
    <dbReference type="NCBI Taxonomy" id="1655543"/>
    <lineage>
        <taxon>Bacteria</taxon>
        <taxon>Pseudomonadati</taxon>
        <taxon>Pseudomonadota</taxon>
        <taxon>Alphaproteobacteria</taxon>
        <taxon>Rhodobacterales</taxon>
        <taxon>Roseobacteraceae</taxon>
        <taxon>Octadecabacter</taxon>
    </lineage>
</organism>
<dbReference type="AlphaFoldDB" id="A0A238JT67"/>
<dbReference type="RefSeq" id="WP_093995414.1">
    <property type="nucleotide sequence ID" value="NZ_FXYD01000001.1"/>
</dbReference>
<proteinExistence type="predicted"/>
<dbReference type="Gene3D" id="2.40.160.50">
    <property type="entry name" value="membrane protein fhac: a member of the omp85/tpsb transporter family"/>
    <property type="match status" value="1"/>
</dbReference>
<gene>
    <name evidence="4" type="primary">tamA</name>
    <name evidence="4" type="ORF">OCA8868_01034</name>
</gene>
<protein>
    <submittedName>
        <fullName evidence="4">Translocation and assembly module TamA</fullName>
    </submittedName>
</protein>
<dbReference type="PROSITE" id="PS51779">
    <property type="entry name" value="POTRA"/>
    <property type="match status" value="1"/>
</dbReference>
<dbReference type="Proteomes" id="UP000203464">
    <property type="component" value="Unassembled WGS sequence"/>
</dbReference>
<dbReference type="Gene3D" id="3.10.20.310">
    <property type="entry name" value="membrane protein fhac"/>
    <property type="match status" value="1"/>
</dbReference>
<keyword evidence="2" id="KW-0472">Membrane</keyword>
<reference evidence="5" key="1">
    <citation type="submission" date="2017-05" db="EMBL/GenBank/DDBJ databases">
        <authorList>
            <person name="Rodrigo-Torres L."/>
            <person name="Arahal R. D."/>
            <person name="Lucena T."/>
        </authorList>
    </citation>
    <scope>NUCLEOTIDE SEQUENCE [LARGE SCALE GENOMIC DNA]</scope>
    <source>
        <strain evidence="5">CECT 8868</strain>
    </source>
</reference>
<evidence type="ECO:0000313" key="5">
    <source>
        <dbReference type="Proteomes" id="UP000203464"/>
    </source>
</evidence>
<evidence type="ECO:0000259" key="3">
    <source>
        <dbReference type="PROSITE" id="PS51779"/>
    </source>
</evidence>
<name>A0A238JT67_9RHOB</name>
<dbReference type="Pfam" id="PF01103">
    <property type="entry name" value="Omp85"/>
    <property type="match status" value="1"/>
</dbReference>
<accession>A0A238JT67</accession>
<evidence type="ECO:0000256" key="2">
    <source>
        <dbReference type="ARBA" id="ARBA00023136"/>
    </source>
</evidence>
<dbReference type="InterPro" id="IPR034746">
    <property type="entry name" value="POTRA"/>
</dbReference>
<dbReference type="OrthoDB" id="9769707at2"/>
<feature type="domain" description="POTRA" evidence="3">
    <location>
        <begin position="196"/>
        <end position="268"/>
    </location>
</feature>
<evidence type="ECO:0000313" key="4">
    <source>
        <dbReference type="EMBL" id="SMX33851.1"/>
    </source>
</evidence>
<sequence>MRNLIKTLALSAWMIPGVLGAQEVRLNAPGASDELRSALTAASLTLALSRDGADAPQDYVAAARADYRRLLTGLYSEGYYGGTISILVDGIEASRLDPLMPRSSVSSVVLSVSPGPRFTFGRADIAPLARGTELPEAFSTGNTARSDDIGDAASAAVGGWRDVGHPLADTSGQSITARHPDEQLDVSIIVDPGPKLTFGNVTVTGNEAVRTERVLAIAGLPTSTFDPAMITRAEANLRRTGAFSSAAITEGTAPDGTTLPLTLSVVEQTPRRIGAGIEYSTVSGLTLSGFWLHRNLLGGAERFRVDAEVTGLTGSTGGIDYALGATFLRPATFRQDTDFYVNANAEQLDEPSFFERDAHIEAGIIRRIRDDVILEYGLGYAGGEISDSFGDRSYGLFYAPIEGTKDRRDNALDPNSGYFANLLVSPFVGNDGSGFRIVGDGRIYRSFGENDGLTLAFRSQIGSIIGADAASVPASYLFFSGGGGTVRGQPYQSLAVDLGGGNEIGGTSFFGAQLEARVDVTDTIGVVGFVDTGFIGADDIPFENGDWHSGAGLGLRYNTGIGPIRLDLATPTSGNDAGKQLEVYIGIGQSF</sequence>